<dbReference type="AlphaFoldDB" id="A0A0R2CGE9"/>
<accession>A0A0R2CGE9</accession>
<dbReference type="SUPFAM" id="SSF140404">
    <property type="entry name" value="EF2458-like"/>
    <property type="match status" value="1"/>
</dbReference>
<dbReference type="PATRIC" id="fig|1423729.3.peg.753"/>
<dbReference type="InterPro" id="IPR009983">
    <property type="entry name" value="UPF0358"/>
</dbReference>
<proteinExistence type="predicted"/>
<gene>
    <name evidence="1" type="ORF">FC80_GL000745</name>
</gene>
<protein>
    <submittedName>
        <fullName evidence="1">Uncharacterized protein</fullName>
    </submittedName>
</protein>
<dbReference type="STRING" id="1423729.FC80_GL000745"/>
<evidence type="ECO:0000313" key="2">
    <source>
        <dbReference type="Proteomes" id="UP000051131"/>
    </source>
</evidence>
<dbReference type="Proteomes" id="UP000051131">
    <property type="component" value="Unassembled WGS sequence"/>
</dbReference>
<dbReference type="EMBL" id="AYZE01000014">
    <property type="protein sequence ID" value="KRM90753.1"/>
    <property type="molecule type" value="Genomic_DNA"/>
</dbReference>
<dbReference type="InterPro" id="IPR036270">
    <property type="entry name" value="UPF0358_sf"/>
</dbReference>
<organism evidence="1 2">
    <name type="scientific">Liquorilactobacillus cacaonum DSM 21116</name>
    <dbReference type="NCBI Taxonomy" id="1423729"/>
    <lineage>
        <taxon>Bacteria</taxon>
        <taxon>Bacillati</taxon>
        <taxon>Bacillota</taxon>
        <taxon>Bacilli</taxon>
        <taxon>Lactobacillales</taxon>
        <taxon>Lactobacillaceae</taxon>
        <taxon>Liquorilactobacillus</taxon>
    </lineage>
</organism>
<dbReference type="Gene3D" id="1.10.287.750">
    <property type="entry name" value="SO2669-like"/>
    <property type="match status" value="1"/>
</dbReference>
<name>A0A0R2CGE9_9LACO</name>
<sequence length="95" mass="10842">MAETLEEFVSRSDMLEMLQSDSDKIQKLLNKQRNFLCLSQCPAFEEVADTQLFGFSKEVHLARRCGLITASEAHQMIQNLEQLLSDIYVSVGEDE</sequence>
<comment type="caution">
    <text evidence="1">The sequence shown here is derived from an EMBL/GenBank/DDBJ whole genome shotgun (WGS) entry which is preliminary data.</text>
</comment>
<reference evidence="1 2" key="1">
    <citation type="journal article" date="2015" name="Genome Announc.">
        <title>Expanding the biotechnology potential of lactobacilli through comparative genomics of 213 strains and associated genera.</title>
        <authorList>
            <person name="Sun Z."/>
            <person name="Harris H.M."/>
            <person name="McCann A."/>
            <person name="Guo C."/>
            <person name="Argimon S."/>
            <person name="Zhang W."/>
            <person name="Yang X."/>
            <person name="Jeffery I.B."/>
            <person name="Cooney J.C."/>
            <person name="Kagawa T.F."/>
            <person name="Liu W."/>
            <person name="Song Y."/>
            <person name="Salvetti E."/>
            <person name="Wrobel A."/>
            <person name="Rasinkangas P."/>
            <person name="Parkhill J."/>
            <person name="Rea M.C."/>
            <person name="O'Sullivan O."/>
            <person name="Ritari J."/>
            <person name="Douillard F.P."/>
            <person name="Paul Ross R."/>
            <person name="Yang R."/>
            <person name="Briner A.E."/>
            <person name="Felis G.E."/>
            <person name="de Vos W.M."/>
            <person name="Barrangou R."/>
            <person name="Klaenhammer T.R."/>
            <person name="Caufield P.W."/>
            <person name="Cui Y."/>
            <person name="Zhang H."/>
            <person name="O'Toole P.W."/>
        </authorList>
    </citation>
    <scope>NUCLEOTIDE SEQUENCE [LARGE SCALE GENOMIC DNA]</scope>
    <source>
        <strain evidence="1 2">DSM 21116</strain>
    </source>
</reference>
<evidence type="ECO:0000313" key="1">
    <source>
        <dbReference type="EMBL" id="KRM90753.1"/>
    </source>
</evidence>
<keyword evidence="2" id="KW-1185">Reference proteome</keyword>
<dbReference type="Pfam" id="PF07408">
    <property type="entry name" value="DUF1507"/>
    <property type="match status" value="1"/>
</dbReference>